<dbReference type="InterPro" id="IPR023346">
    <property type="entry name" value="Lysozyme-like_dom_sf"/>
</dbReference>
<dbReference type="PROSITE" id="PS00922">
    <property type="entry name" value="TRANSGLYCOSYLASE"/>
    <property type="match status" value="1"/>
</dbReference>
<dbReference type="GO" id="GO:0006629">
    <property type="term" value="P:lipid metabolic process"/>
    <property type="evidence" value="ECO:0007669"/>
    <property type="project" value="InterPro"/>
</dbReference>
<evidence type="ECO:0000313" key="3">
    <source>
        <dbReference type="EMBL" id="SNS85133.1"/>
    </source>
</evidence>
<protein>
    <submittedName>
        <fullName evidence="3">Soluble lytic murein transglycosylase</fullName>
    </submittedName>
</protein>
<dbReference type="GO" id="GO:0000270">
    <property type="term" value="P:peptidoglycan metabolic process"/>
    <property type="evidence" value="ECO:0007669"/>
    <property type="project" value="InterPro"/>
</dbReference>
<name>A0A239HWQ2_9FIRM</name>
<dbReference type="Pfam" id="PF01464">
    <property type="entry name" value="SLT"/>
    <property type="match status" value="1"/>
</dbReference>
<evidence type="ECO:0000256" key="1">
    <source>
        <dbReference type="ARBA" id="ARBA00007734"/>
    </source>
</evidence>
<dbReference type="GO" id="GO:0004435">
    <property type="term" value="F:phosphatidylinositol-4,5-bisphosphate phospholipase C activity"/>
    <property type="evidence" value="ECO:0007669"/>
    <property type="project" value="InterPro"/>
</dbReference>
<organism evidence="3 4">
    <name type="scientific">Anaerovirgula multivorans</name>
    <dbReference type="NCBI Taxonomy" id="312168"/>
    <lineage>
        <taxon>Bacteria</taxon>
        <taxon>Bacillati</taxon>
        <taxon>Bacillota</taxon>
        <taxon>Clostridia</taxon>
        <taxon>Peptostreptococcales</taxon>
        <taxon>Natronincolaceae</taxon>
        <taxon>Anaerovirgula</taxon>
    </lineage>
</organism>
<evidence type="ECO:0000259" key="2">
    <source>
        <dbReference type="PROSITE" id="PS50008"/>
    </source>
</evidence>
<comment type="similarity">
    <text evidence="1">Belongs to the transglycosylase Slt family.</text>
</comment>
<dbReference type="PROSITE" id="PS50008">
    <property type="entry name" value="PIPLC_Y_DOMAIN"/>
    <property type="match status" value="1"/>
</dbReference>
<dbReference type="AlphaFoldDB" id="A0A239HWQ2"/>
<dbReference type="SUPFAM" id="SSF53955">
    <property type="entry name" value="Lysozyme-like"/>
    <property type="match status" value="1"/>
</dbReference>
<dbReference type="InterPro" id="IPR008258">
    <property type="entry name" value="Transglycosylase_SLT_dom_1"/>
</dbReference>
<dbReference type="Proteomes" id="UP000198304">
    <property type="component" value="Unassembled WGS sequence"/>
</dbReference>
<keyword evidence="4" id="KW-1185">Reference proteome</keyword>
<dbReference type="CDD" id="cd16896">
    <property type="entry name" value="LT_Slt70-like"/>
    <property type="match status" value="1"/>
</dbReference>
<sequence>MLLIILTKKLFRIIAAILIVAAVVVALQNGKWLLKVIYPIHYRDIIEVYAEEYNVDPYLVAAIMRNESKFNPNALSRREAKGLMQIAPITGSWAAERLPIENYREEMLYGPDLNIRIGCWYLNILHKEFDNNLELIIAAYNAGNGNVSGWLENPEYSRDGETLDEIPFKETKIYLQKVLRDYKVYRWLYSN</sequence>
<reference evidence="3 4" key="1">
    <citation type="submission" date="2017-06" db="EMBL/GenBank/DDBJ databases">
        <authorList>
            <person name="Kim H.J."/>
            <person name="Triplett B.A."/>
        </authorList>
    </citation>
    <scope>NUCLEOTIDE SEQUENCE [LARGE SCALE GENOMIC DNA]</scope>
    <source>
        <strain evidence="3 4">SCA</strain>
    </source>
</reference>
<evidence type="ECO:0000313" key="4">
    <source>
        <dbReference type="Proteomes" id="UP000198304"/>
    </source>
</evidence>
<dbReference type="Gene3D" id="1.10.530.10">
    <property type="match status" value="1"/>
</dbReference>
<accession>A0A239HWQ2</accession>
<dbReference type="GO" id="GO:0016020">
    <property type="term" value="C:membrane"/>
    <property type="evidence" value="ECO:0007669"/>
    <property type="project" value="InterPro"/>
</dbReference>
<dbReference type="GO" id="GO:0008933">
    <property type="term" value="F:peptidoglycan lytic transglycosylase activity"/>
    <property type="evidence" value="ECO:0007669"/>
    <property type="project" value="InterPro"/>
</dbReference>
<dbReference type="GO" id="GO:0035556">
    <property type="term" value="P:intracellular signal transduction"/>
    <property type="evidence" value="ECO:0007669"/>
    <property type="project" value="InterPro"/>
</dbReference>
<dbReference type="EMBL" id="FZOJ01000024">
    <property type="protein sequence ID" value="SNS85133.1"/>
    <property type="molecule type" value="Genomic_DNA"/>
</dbReference>
<dbReference type="InterPro" id="IPR001711">
    <property type="entry name" value="PLipase_C_Pinositol-sp_Y"/>
</dbReference>
<dbReference type="PANTHER" id="PTHR37423:SF2">
    <property type="entry name" value="MEMBRANE-BOUND LYTIC MUREIN TRANSGLYCOSYLASE C"/>
    <property type="match status" value="1"/>
</dbReference>
<dbReference type="PANTHER" id="PTHR37423">
    <property type="entry name" value="SOLUBLE LYTIC MUREIN TRANSGLYCOSYLASE-RELATED"/>
    <property type="match status" value="1"/>
</dbReference>
<gene>
    <name evidence="3" type="ORF">SAMN05446037_102410</name>
</gene>
<feature type="domain" description="PI-PLC Y-box" evidence="2">
    <location>
        <begin position="109"/>
        <end position="158"/>
    </location>
</feature>
<proteinExistence type="inferred from homology"/>
<dbReference type="InterPro" id="IPR000189">
    <property type="entry name" value="Transglyc_AS"/>
</dbReference>